<evidence type="ECO:0008006" key="5">
    <source>
        <dbReference type="Google" id="ProtNLM"/>
    </source>
</evidence>
<name>A0ABM5JTH2_DIAVI</name>
<feature type="region of interest" description="Disordered" evidence="1">
    <location>
        <begin position="264"/>
        <end position="291"/>
    </location>
</feature>
<reference evidence="3" key="1">
    <citation type="submission" date="2025-05" db="UniProtKB">
        <authorList>
            <consortium name="EnsemblMetazoa"/>
        </authorList>
    </citation>
    <scope>IDENTIFICATION</scope>
</reference>
<keyword evidence="2" id="KW-0732">Signal</keyword>
<feature type="region of interest" description="Disordered" evidence="1">
    <location>
        <begin position="55"/>
        <end position="84"/>
    </location>
</feature>
<keyword evidence="4" id="KW-1185">Reference proteome</keyword>
<dbReference type="GeneID" id="126881186"/>
<feature type="compositionally biased region" description="Polar residues" evidence="1">
    <location>
        <begin position="264"/>
        <end position="277"/>
    </location>
</feature>
<evidence type="ECO:0000313" key="3">
    <source>
        <dbReference type="EnsemblMetazoa" id="XP_050501238.1"/>
    </source>
</evidence>
<feature type="signal peptide" evidence="2">
    <location>
        <begin position="1"/>
        <end position="16"/>
    </location>
</feature>
<evidence type="ECO:0000256" key="1">
    <source>
        <dbReference type="SAM" id="MobiDB-lite"/>
    </source>
</evidence>
<accession>A0ABM5JTH2</accession>
<proteinExistence type="predicted"/>
<dbReference type="RefSeq" id="XP_050501238.1">
    <property type="nucleotide sequence ID" value="XM_050645281.1"/>
</dbReference>
<feature type="region of interest" description="Disordered" evidence="1">
    <location>
        <begin position="439"/>
        <end position="502"/>
    </location>
</feature>
<dbReference type="Proteomes" id="UP001652700">
    <property type="component" value="Unplaced"/>
</dbReference>
<sequence>MNKLPIFLTLFIPAFGAKLNQYLPPRPENDNVQYQPPALPTQPFATLNQFQQQFATPNSQQFRRQHLSPNKDEESSQASSSFSHISQQFEKPSSLFGHENDFNGNRYDNNNQQYMAPNIQDASGQSSSVSGKFQHQIPFNVNGHVTFGRHYLGPNKIDSSGHSSNSFEQIQNHNSFNSQGSYTSFEPISSNQVPISENSNSVLPSLNSFNQNADFYNKFGHLGSFSNRFHEQSGQAPFNGQFSGSPSAPIGLIQNEFKYNTSSANNKYPENVNSEYQKSGPREQSPFASEANRQEAYFLGPKSFVKENNGYQYSNLSKSNSFADQGIFASQQSNRVSLFGGQQGSKFNFGQNDKGYQHLAPNSAKSNFGYHDTFSSQQSTSSFGLPTFRQQKCAPKDFVQQTIGYQYPVPEKYPFSFHQNKQVAAFGPQFPERFQYRTPEQYSSPTQESAQFNPFQGPNSQISSFPRNQEVKSQSTFQTKEQQKVTPGQFGTVQDSNGGYKY</sequence>
<organism evidence="3 4">
    <name type="scientific">Diabrotica virgifera virgifera</name>
    <name type="common">western corn rootworm</name>
    <dbReference type="NCBI Taxonomy" id="50390"/>
    <lineage>
        <taxon>Eukaryota</taxon>
        <taxon>Metazoa</taxon>
        <taxon>Ecdysozoa</taxon>
        <taxon>Arthropoda</taxon>
        <taxon>Hexapoda</taxon>
        <taxon>Insecta</taxon>
        <taxon>Pterygota</taxon>
        <taxon>Neoptera</taxon>
        <taxon>Endopterygota</taxon>
        <taxon>Coleoptera</taxon>
        <taxon>Polyphaga</taxon>
        <taxon>Cucujiformia</taxon>
        <taxon>Chrysomeloidea</taxon>
        <taxon>Chrysomelidae</taxon>
        <taxon>Galerucinae</taxon>
        <taxon>Diabroticina</taxon>
        <taxon>Diabroticites</taxon>
        <taxon>Diabrotica</taxon>
    </lineage>
</organism>
<evidence type="ECO:0000256" key="2">
    <source>
        <dbReference type="SAM" id="SignalP"/>
    </source>
</evidence>
<feature type="chain" id="PRO_5047237271" description="GATA zinc finger domain-containing protein 14-like" evidence="2">
    <location>
        <begin position="17"/>
        <end position="502"/>
    </location>
</feature>
<dbReference type="EnsemblMetazoa" id="XM_050645281.1">
    <property type="protein sequence ID" value="XP_050501238.1"/>
    <property type="gene ID" value="LOC126881186"/>
</dbReference>
<protein>
    <recommendedName>
        <fullName evidence="5">GATA zinc finger domain-containing protein 14-like</fullName>
    </recommendedName>
</protein>
<evidence type="ECO:0000313" key="4">
    <source>
        <dbReference type="Proteomes" id="UP001652700"/>
    </source>
</evidence>